<dbReference type="EMBL" id="ML005614">
    <property type="protein sequence ID" value="RKP17950.1"/>
    <property type="molecule type" value="Genomic_DNA"/>
</dbReference>
<feature type="non-terminal residue" evidence="1">
    <location>
        <position position="1"/>
    </location>
</feature>
<reference evidence="2" key="1">
    <citation type="journal article" date="2018" name="Nat. Microbiol.">
        <title>Leveraging single-cell genomics to expand the fungal tree of life.</title>
        <authorList>
            <person name="Ahrendt S.R."/>
            <person name="Quandt C.A."/>
            <person name="Ciobanu D."/>
            <person name="Clum A."/>
            <person name="Salamov A."/>
            <person name="Andreopoulos B."/>
            <person name="Cheng J.F."/>
            <person name="Woyke T."/>
            <person name="Pelin A."/>
            <person name="Henrissat B."/>
            <person name="Reynolds N.K."/>
            <person name="Benny G.L."/>
            <person name="Smith M.E."/>
            <person name="James T.Y."/>
            <person name="Grigoriev I.V."/>
        </authorList>
    </citation>
    <scope>NUCLEOTIDE SEQUENCE [LARGE SCALE GENOMIC DNA]</scope>
    <source>
        <strain evidence="2">CSF55</strain>
    </source>
</reference>
<accession>A0A4P9YI40</accession>
<dbReference type="Proteomes" id="UP000281549">
    <property type="component" value="Unassembled WGS sequence"/>
</dbReference>
<gene>
    <name evidence="1" type="ORF">ROZALSC1DRAFT_30292</name>
</gene>
<evidence type="ECO:0000313" key="1">
    <source>
        <dbReference type="EMBL" id="RKP17950.1"/>
    </source>
</evidence>
<sequence>VTFPMAITPILNPIQRFVMEELNYLKSLRRKKFVEWTEEEKASFIDYKRLNEMIQKL</sequence>
<organism evidence="1 2">
    <name type="scientific">Rozella allomycis (strain CSF55)</name>
    <dbReference type="NCBI Taxonomy" id="988480"/>
    <lineage>
        <taxon>Eukaryota</taxon>
        <taxon>Fungi</taxon>
        <taxon>Fungi incertae sedis</taxon>
        <taxon>Cryptomycota</taxon>
        <taxon>Cryptomycota incertae sedis</taxon>
        <taxon>Rozella</taxon>
    </lineage>
</organism>
<proteinExistence type="predicted"/>
<evidence type="ECO:0000313" key="2">
    <source>
        <dbReference type="Proteomes" id="UP000281549"/>
    </source>
</evidence>
<dbReference type="AlphaFoldDB" id="A0A4P9YI40"/>
<feature type="non-terminal residue" evidence="1">
    <location>
        <position position="57"/>
    </location>
</feature>
<name>A0A4P9YI40_ROZAC</name>
<protein>
    <submittedName>
        <fullName evidence="1">Uncharacterized protein</fullName>
    </submittedName>
</protein>